<evidence type="ECO:0000313" key="1">
    <source>
        <dbReference type="EMBL" id="GEP40729.1"/>
    </source>
</evidence>
<dbReference type="Proteomes" id="UP000321577">
    <property type="component" value="Unassembled WGS sequence"/>
</dbReference>
<dbReference type="EMBL" id="BKAG01000001">
    <property type="protein sequence ID" value="GEP40729.1"/>
    <property type="molecule type" value="Genomic_DNA"/>
</dbReference>
<organism evidence="1 2">
    <name type="scientific">Brevifollis gellanilyticus</name>
    <dbReference type="NCBI Taxonomy" id="748831"/>
    <lineage>
        <taxon>Bacteria</taxon>
        <taxon>Pseudomonadati</taxon>
        <taxon>Verrucomicrobiota</taxon>
        <taxon>Verrucomicrobiia</taxon>
        <taxon>Verrucomicrobiales</taxon>
        <taxon>Verrucomicrobiaceae</taxon>
    </lineage>
</organism>
<gene>
    <name evidence="1" type="ORF">BGE01nite_00200</name>
</gene>
<sequence>MHHKAADMRKLLVWLALPLVGMGVASLLAELVDGGGAQQPVSIGLIFPEDGARVELVTPVIAEPKLQVMLPSSNVPLLGRVETLADRFIFVPSLPFTPGQKYVVKWVDASGAAQQAEFLIKPTPQEHPTVRLAPQAVLPANALKFYLHFSEPMEQGIFLDRLRLLDGDGKEVIGPFRETELWSPDGKRLTVWFHPGRQKTGVNLNEDEGPVLYAKMKHTLVVLGSWRSTHGVALGKDVRFDFQVGDADHAQPHMKRWEISAPKSGTRESLVVHFDEPLDTAVITGALRVKSGASDVVLADSRVSADGLQWSATPQQPWPSATFELHAEPTLEDLAGNSLEKLFEVDVSETKNLAQPMIVRNFETH</sequence>
<reference evidence="1 2" key="1">
    <citation type="submission" date="2019-07" db="EMBL/GenBank/DDBJ databases">
        <title>Whole genome shotgun sequence of Brevifollis gellanilyticus NBRC 108608.</title>
        <authorList>
            <person name="Hosoyama A."/>
            <person name="Uohara A."/>
            <person name="Ohji S."/>
            <person name="Ichikawa N."/>
        </authorList>
    </citation>
    <scope>NUCLEOTIDE SEQUENCE [LARGE SCALE GENOMIC DNA]</scope>
    <source>
        <strain evidence="1 2">NBRC 108608</strain>
    </source>
</reference>
<proteinExistence type="predicted"/>
<dbReference type="RefSeq" id="WP_146848223.1">
    <property type="nucleotide sequence ID" value="NZ_BKAG01000001.1"/>
</dbReference>
<dbReference type="AlphaFoldDB" id="A0A512M1X9"/>
<protein>
    <recommendedName>
        <fullName evidence="3">SbsA Ig-like domain-containing protein</fullName>
    </recommendedName>
</protein>
<evidence type="ECO:0000313" key="2">
    <source>
        <dbReference type="Proteomes" id="UP000321577"/>
    </source>
</evidence>
<keyword evidence="2" id="KW-1185">Reference proteome</keyword>
<accession>A0A512M1X9</accession>
<evidence type="ECO:0008006" key="3">
    <source>
        <dbReference type="Google" id="ProtNLM"/>
    </source>
</evidence>
<dbReference type="OrthoDB" id="246488at2"/>
<name>A0A512M1X9_9BACT</name>
<comment type="caution">
    <text evidence="1">The sequence shown here is derived from an EMBL/GenBank/DDBJ whole genome shotgun (WGS) entry which is preliminary data.</text>
</comment>